<dbReference type="InterPro" id="IPR058636">
    <property type="entry name" value="Beta-barrel_YknX"/>
</dbReference>
<comment type="similarity">
    <text evidence="2">Belongs to the membrane fusion protein (MFP) (TC 8.A.1) family.</text>
</comment>
<keyword evidence="3" id="KW-0813">Transport</keyword>
<dbReference type="InterPro" id="IPR058627">
    <property type="entry name" value="MdtA-like_C"/>
</dbReference>
<evidence type="ECO:0000256" key="3">
    <source>
        <dbReference type="ARBA" id="ARBA00022448"/>
    </source>
</evidence>
<dbReference type="Gene3D" id="1.10.287.470">
    <property type="entry name" value="Helix hairpin bin"/>
    <property type="match status" value="1"/>
</dbReference>
<dbReference type="InterPro" id="IPR006143">
    <property type="entry name" value="RND_pump_MFP"/>
</dbReference>
<feature type="domain" description="Multidrug resistance protein MdtA-like barrel-sandwich hybrid" evidence="5">
    <location>
        <begin position="59"/>
        <end position="212"/>
    </location>
</feature>
<dbReference type="Pfam" id="PF25917">
    <property type="entry name" value="BSH_RND"/>
    <property type="match status" value="1"/>
</dbReference>
<dbReference type="Pfam" id="PF25967">
    <property type="entry name" value="RND-MFP_C"/>
    <property type="match status" value="1"/>
</dbReference>
<keyword evidence="9" id="KW-1185">Reference proteome</keyword>
<evidence type="ECO:0000313" key="9">
    <source>
        <dbReference type="Proteomes" id="UP001596364"/>
    </source>
</evidence>
<dbReference type="NCBIfam" id="TIGR01730">
    <property type="entry name" value="RND_mfp"/>
    <property type="match status" value="1"/>
</dbReference>
<feature type="signal peptide" evidence="4">
    <location>
        <begin position="1"/>
        <end position="21"/>
    </location>
</feature>
<comment type="caution">
    <text evidence="8">The sequence shown here is derived from an EMBL/GenBank/DDBJ whole genome shotgun (WGS) entry which is preliminary data.</text>
</comment>
<dbReference type="Gene3D" id="2.40.30.170">
    <property type="match status" value="1"/>
</dbReference>
<dbReference type="Gene3D" id="2.40.420.20">
    <property type="match status" value="1"/>
</dbReference>
<accession>A0ABW1XGT0</accession>
<protein>
    <submittedName>
        <fullName evidence="8">Efflux RND transporter periplasmic adaptor subunit</fullName>
    </submittedName>
</protein>
<dbReference type="RefSeq" id="WP_131257508.1">
    <property type="nucleotide sequence ID" value="NZ_JBHSUS010000001.1"/>
</dbReference>
<dbReference type="Gene3D" id="2.40.50.100">
    <property type="match status" value="1"/>
</dbReference>
<organism evidence="8 9">
    <name type="scientific">Pseudobowmanella zhangzhouensis</name>
    <dbReference type="NCBI Taxonomy" id="1537679"/>
    <lineage>
        <taxon>Bacteria</taxon>
        <taxon>Pseudomonadati</taxon>
        <taxon>Pseudomonadota</taxon>
        <taxon>Gammaproteobacteria</taxon>
        <taxon>Alteromonadales</taxon>
        <taxon>Alteromonadaceae</taxon>
    </lineage>
</organism>
<dbReference type="EMBL" id="JBHSUS010000001">
    <property type="protein sequence ID" value="MFC6439215.1"/>
    <property type="molecule type" value="Genomic_DNA"/>
</dbReference>
<dbReference type="Pfam" id="PF25990">
    <property type="entry name" value="Beta-barrel_YknX"/>
    <property type="match status" value="1"/>
</dbReference>
<evidence type="ECO:0000313" key="8">
    <source>
        <dbReference type="EMBL" id="MFC6439215.1"/>
    </source>
</evidence>
<name>A0ABW1XGT0_9ALTE</name>
<evidence type="ECO:0000259" key="6">
    <source>
        <dbReference type="Pfam" id="PF25967"/>
    </source>
</evidence>
<dbReference type="PRINTS" id="PR01490">
    <property type="entry name" value="RTXTOXIND"/>
</dbReference>
<comment type="subcellular location">
    <subcellularLocation>
        <location evidence="1">Cell envelope</location>
    </subcellularLocation>
</comment>
<dbReference type="PANTHER" id="PTHR30469">
    <property type="entry name" value="MULTIDRUG RESISTANCE PROTEIN MDTA"/>
    <property type="match status" value="1"/>
</dbReference>
<feature type="chain" id="PRO_5046557566" evidence="4">
    <location>
        <begin position="22"/>
        <end position="402"/>
    </location>
</feature>
<evidence type="ECO:0000259" key="7">
    <source>
        <dbReference type="Pfam" id="PF25990"/>
    </source>
</evidence>
<feature type="domain" description="Multidrug resistance protein MdtA-like C-terminal permuted SH3" evidence="6">
    <location>
        <begin position="345"/>
        <end position="382"/>
    </location>
</feature>
<evidence type="ECO:0000259" key="5">
    <source>
        <dbReference type="Pfam" id="PF25917"/>
    </source>
</evidence>
<evidence type="ECO:0000256" key="1">
    <source>
        <dbReference type="ARBA" id="ARBA00004196"/>
    </source>
</evidence>
<reference evidence="9" key="1">
    <citation type="journal article" date="2019" name="Int. J. Syst. Evol. Microbiol.">
        <title>The Global Catalogue of Microorganisms (GCM) 10K type strain sequencing project: providing services to taxonomists for standard genome sequencing and annotation.</title>
        <authorList>
            <consortium name="The Broad Institute Genomics Platform"/>
            <consortium name="The Broad Institute Genome Sequencing Center for Infectious Disease"/>
            <person name="Wu L."/>
            <person name="Ma J."/>
        </authorList>
    </citation>
    <scope>NUCLEOTIDE SEQUENCE [LARGE SCALE GENOMIC DNA]</scope>
    <source>
        <strain evidence="9">CGMCC 1.16031</strain>
    </source>
</reference>
<keyword evidence="4" id="KW-0732">Signal</keyword>
<dbReference type="SUPFAM" id="SSF111369">
    <property type="entry name" value="HlyD-like secretion proteins"/>
    <property type="match status" value="1"/>
</dbReference>
<dbReference type="Proteomes" id="UP001596364">
    <property type="component" value="Unassembled WGS sequence"/>
</dbReference>
<dbReference type="PANTHER" id="PTHR30469:SF33">
    <property type="entry name" value="SLR1207 PROTEIN"/>
    <property type="match status" value="1"/>
</dbReference>
<proteinExistence type="inferred from homology"/>
<dbReference type="InterPro" id="IPR058625">
    <property type="entry name" value="MdtA-like_BSH"/>
</dbReference>
<gene>
    <name evidence="8" type="ORF">ACFP85_03490</name>
</gene>
<evidence type="ECO:0000256" key="2">
    <source>
        <dbReference type="ARBA" id="ARBA00009477"/>
    </source>
</evidence>
<sequence length="402" mass="43189">MKTKLIIALVIVFAGAGAVWASKSSQQDKPGMEVEVSQVERAKIVQKVAATGKIQPKTQVNISADVSAKITRLSVKEGDWVEKGQFLVELDRERYVASVESAEAAVRTAQSESLLVKEKVNQAARTLKRAKELVANNLESQSVLDNADAEYQVQSASYQASLERVEQARGSLKQAQDALSKTTIYAPMSGTISKLNKEQGEIAIGSQFQEDVIMIIANLNEMEALVKVDENDIVAIALNQNAEIEVDALLGQKLSGYVSEIASSAIDQPAGNANQKTEFEVTIALTGDVSKLRPGMTASADVVVDTREAAVSVPLQSVTVRTEEQLKTDGKTYAAGKDGFVEMVWVIENGKSVARQVTTGIQSDSLIEIVEGVQEGEQVVTGSYRAISRDLKNGTDVQTKGA</sequence>
<feature type="domain" description="YknX-like beta-barrel" evidence="7">
    <location>
        <begin position="227"/>
        <end position="301"/>
    </location>
</feature>
<evidence type="ECO:0000256" key="4">
    <source>
        <dbReference type="SAM" id="SignalP"/>
    </source>
</evidence>